<evidence type="ECO:0000313" key="5">
    <source>
        <dbReference type="EMBL" id="MFC4555195.1"/>
    </source>
</evidence>
<proteinExistence type="predicted"/>
<dbReference type="EMBL" id="JBHSGF010000005">
    <property type="protein sequence ID" value="MFC4555195.1"/>
    <property type="molecule type" value="Genomic_DNA"/>
</dbReference>
<feature type="domain" description="HTH lacI-type" evidence="4">
    <location>
        <begin position="5"/>
        <end position="59"/>
    </location>
</feature>
<dbReference type="Gene3D" id="3.40.50.2300">
    <property type="match status" value="2"/>
</dbReference>
<gene>
    <name evidence="5" type="ORF">ACFO3F_08025</name>
</gene>
<dbReference type="GO" id="GO:0003677">
    <property type="term" value="F:DNA binding"/>
    <property type="evidence" value="ECO:0007669"/>
    <property type="project" value="UniProtKB-KW"/>
</dbReference>
<evidence type="ECO:0000313" key="6">
    <source>
        <dbReference type="Proteomes" id="UP001595955"/>
    </source>
</evidence>
<dbReference type="SUPFAM" id="SSF47413">
    <property type="entry name" value="lambda repressor-like DNA-binding domains"/>
    <property type="match status" value="1"/>
</dbReference>
<accession>A0ABV9DAX6</accession>
<dbReference type="PANTHER" id="PTHR30146">
    <property type="entry name" value="LACI-RELATED TRANSCRIPTIONAL REPRESSOR"/>
    <property type="match status" value="1"/>
</dbReference>
<sequence length="321" mass="34361">MAARATIVEVAAALGVSPSTVSRAFNHPRKLLPETVERVRAAAAELGYVPNRAARALSTGRPATIGLTVPDITNPFFPPMVRAAQREAERHELDVFVAETDQDPARELRLIERLRPQVRGLVLASSRLDEDVLRATAASFPVVLVNRDVPGLARVLLAASDPLERAVAGFAAAGVRSFCYVGGPRRSWSELERRTAVQRAVARHGAELTVLRANRGTFEAAQRVVDDIVECGAGAVVAFDDVIALAVLAGLTARGVRVPQDVKLLGCDDALPIVSDPPLSTVRLRAAKGMRRAIQMLSAADGPVPEQRVELHGEVLHRGTT</sequence>
<evidence type="ECO:0000256" key="2">
    <source>
        <dbReference type="ARBA" id="ARBA00023125"/>
    </source>
</evidence>
<dbReference type="SMART" id="SM00354">
    <property type="entry name" value="HTH_LACI"/>
    <property type="match status" value="1"/>
</dbReference>
<keyword evidence="1" id="KW-0805">Transcription regulation</keyword>
<dbReference type="Gene3D" id="1.10.260.40">
    <property type="entry name" value="lambda repressor-like DNA-binding domains"/>
    <property type="match status" value="1"/>
</dbReference>
<evidence type="ECO:0000259" key="4">
    <source>
        <dbReference type="PROSITE" id="PS50932"/>
    </source>
</evidence>
<keyword evidence="2 5" id="KW-0238">DNA-binding</keyword>
<dbReference type="PANTHER" id="PTHR30146:SF138">
    <property type="entry name" value="TRANSCRIPTIONAL REGULATORY PROTEIN"/>
    <property type="match status" value="1"/>
</dbReference>
<dbReference type="Proteomes" id="UP001595955">
    <property type="component" value="Unassembled WGS sequence"/>
</dbReference>
<dbReference type="CDD" id="cd01392">
    <property type="entry name" value="HTH_LacI"/>
    <property type="match status" value="1"/>
</dbReference>
<dbReference type="InterPro" id="IPR046335">
    <property type="entry name" value="LacI/GalR-like_sensor"/>
</dbReference>
<dbReference type="RefSeq" id="WP_122823668.1">
    <property type="nucleotide sequence ID" value="NZ_JBHSGF010000005.1"/>
</dbReference>
<keyword evidence="3" id="KW-0804">Transcription</keyword>
<comment type="caution">
    <text evidence="5">The sequence shown here is derived from an EMBL/GenBank/DDBJ whole genome shotgun (WGS) entry which is preliminary data.</text>
</comment>
<dbReference type="SUPFAM" id="SSF53822">
    <property type="entry name" value="Periplasmic binding protein-like I"/>
    <property type="match status" value="1"/>
</dbReference>
<dbReference type="Pfam" id="PF13377">
    <property type="entry name" value="Peripla_BP_3"/>
    <property type="match status" value="1"/>
</dbReference>
<keyword evidence="6" id="KW-1185">Reference proteome</keyword>
<dbReference type="PROSITE" id="PS50932">
    <property type="entry name" value="HTH_LACI_2"/>
    <property type="match status" value="1"/>
</dbReference>
<protein>
    <submittedName>
        <fullName evidence="5">LacI family DNA-binding transcriptional regulator</fullName>
    </submittedName>
</protein>
<evidence type="ECO:0000256" key="3">
    <source>
        <dbReference type="ARBA" id="ARBA00023163"/>
    </source>
</evidence>
<name>A0ABV9DAX6_9MICO</name>
<dbReference type="InterPro" id="IPR000843">
    <property type="entry name" value="HTH_LacI"/>
</dbReference>
<reference evidence="6" key="1">
    <citation type="journal article" date="2019" name="Int. J. Syst. Evol. Microbiol.">
        <title>The Global Catalogue of Microorganisms (GCM) 10K type strain sequencing project: providing services to taxonomists for standard genome sequencing and annotation.</title>
        <authorList>
            <consortium name="The Broad Institute Genomics Platform"/>
            <consortium name="The Broad Institute Genome Sequencing Center for Infectious Disease"/>
            <person name="Wu L."/>
            <person name="Ma J."/>
        </authorList>
    </citation>
    <scope>NUCLEOTIDE SEQUENCE [LARGE SCALE GENOMIC DNA]</scope>
    <source>
        <strain evidence="6">JCM 3369</strain>
    </source>
</reference>
<dbReference type="InterPro" id="IPR028082">
    <property type="entry name" value="Peripla_BP_I"/>
</dbReference>
<organism evidence="5 6">
    <name type="scientific">Georgenia faecalis</name>
    <dbReference type="NCBI Taxonomy" id="2483799"/>
    <lineage>
        <taxon>Bacteria</taxon>
        <taxon>Bacillati</taxon>
        <taxon>Actinomycetota</taxon>
        <taxon>Actinomycetes</taxon>
        <taxon>Micrococcales</taxon>
        <taxon>Bogoriellaceae</taxon>
        <taxon>Georgenia</taxon>
    </lineage>
</organism>
<evidence type="ECO:0000256" key="1">
    <source>
        <dbReference type="ARBA" id="ARBA00023015"/>
    </source>
</evidence>
<dbReference type="Pfam" id="PF00356">
    <property type="entry name" value="LacI"/>
    <property type="match status" value="1"/>
</dbReference>
<dbReference type="InterPro" id="IPR010982">
    <property type="entry name" value="Lambda_DNA-bd_dom_sf"/>
</dbReference>
<dbReference type="CDD" id="cd06267">
    <property type="entry name" value="PBP1_LacI_sugar_binding-like"/>
    <property type="match status" value="1"/>
</dbReference>